<name>C4V5R9_9FIRM</name>
<evidence type="ECO:0000313" key="4">
    <source>
        <dbReference type="EMBL" id="EEQ47836.1"/>
    </source>
</evidence>
<evidence type="ECO:0000313" key="5">
    <source>
        <dbReference type="Proteomes" id="UP000005309"/>
    </source>
</evidence>
<gene>
    <name evidence="4" type="ORF">HMPREF0908_1863</name>
</gene>
<sequence>MAKSPNSSGNAAADLDLRYEPVQDMGVFLRINNIFNTEYQDKLCHPAEGTNFLLGMDMTF</sequence>
<keyword evidence="3" id="KW-0998">Cell outer membrane</keyword>
<dbReference type="Gene3D" id="2.40.170.20">
    <property type="entry name" value="TonB-dependent receptor, beta-barrel domain"/>
    <property type="match status" value="1"/>
</dbReference>
<dbReference type="SUPFAM" id="SSF56935">
    <property type="entry name" value="Porins"/>
    <property type="match status" value="1"/>
</dbReference>
<evidence type="ECO:0000256" key="1">
    <source>
        <dbReference type="ARBA" id="ARBA00004442"/>
    </source>
</evidence>
<dbReference type="Proteomes" id="UP000005309">
    <property type="component" value="Unassembled WGS sequence"/>
</dbReference>
<dbReference type="HOGENOM" id="CLU_2939215_0_0_9"/>
<comment type="subcellular location">
    <subcellularLocation>
        <location evidence="1">Cell outer membrane</location>
    </subcellularLocation>
</comment>
<keyword evidence="5" id="KW-1185">Reference proteome</keyword>
<proteinExistence type="predicted"/>
<accession>C4V5R9</accession>
<reference evidence="4 5" key="1">
    <citation type="submission" date="2009-04" db="EMBL/GenBank/DDBJ databases">
        <authorList>
            <person name="Qin X."/>
            <person name="Bachman B."/>
            <person name="Battles P."/>
            <person name="Bell A."/>
            <person name="Bess C."/>
            <person name="Bickham C."/>
            <person name="Chaboub L."/>
            <person name="Chen D."/>
            <person name="Coyle M."/>
            <person name="Deiros D.R."/>
            <person name="Dinh H."/>
            <person name="Forbes L."/>
            <person name="Fowler G."/>
            <person name="Francisco L."/>
            <person name="Fu Q."/>
            <person name="Gubbala S."/>
            <person name="Hale W."/>
            <person name="Han Y."/>
            <person name="Hemphill L."/>
            <person name="Highlander S.K."/>
            <person name="Hirani K."/>
            <person name="Hogues M."/>
            <person name="Jackson L."/>
            <person name="Jakkamsetti A."/>
            <person name="Javaid M."/>
            <person name="Jiang H."/>
            <person name="Korchina V."/>
            <person name="Kovar C."/>
            <person name="Lara F."/>
            <person name="Lee S."/>
            <person name="Mata R."/>
            <person name="Mathew T."/>
            <person name="Moen C."/>
            <person name="Morales K."/>
            <person name="Munidasa M."/>
            <person name="Nazareth L."/>
            <person name="Ngo R."/>
            <person name="Nguyen L."/>
            <person name="Okwuonu G."/>
            <person name="Ongeri F."/>
            <person name="Patil S."/>
            <person name="Petrosino J."/>
            <person name="Pham C."/>
            <person name="Pham P."/>
            <person name="Pu L.-L."/>
            <person name="Puazo M."/>
            <person name="Raj R."/>
            <person name="Reid J."/>
            <person name="Rouhana J."/>
            <person name="Saada N."/>
            <person name="Shang Y."/>
            <person name="Simmons D."/>
            <person name="Thornton R."/>
            <person name="Warren J."/>
            <person name="Weissenberger G."/>
            <person name="Zhang J."/>
            <person name="Zhang L."/>
            <person name="Zhou C."/>
            <person name="Zhu D."/>
            <person name="Muzny D."/>
            <person name="Worley K."/>
            <person name="Gibbs R."/>
        </authorList>
    </citation>
    <scope>NUCLEOTIDE SEQUENCE [LARGE SCALE GENOMIC DNA]</scope>
    <source>
        <strain evidence="4 5">ATCC 43531</strain>
    </source>
</reference>
<dbReference type="STRING" id="638302.HMPREF0908_1863"/>
<comment type="caution">
    <text evidence="4">The sequence shown here is derived from an EMBL/GenBank/DDBJ whole genome shotgun (WGS) entry which is preliminary data.</text>
</comment>
<keyword evidence="2" id="KW-0472">Membrane</keyword>
<dbReference type="RefSeq" id="WP_006690990.1">
    <property type="nucleotide sequence ID" value="NZ_GG694008.1"/>
</dbReference>
<protein>
    <recommendedName>
        <fullName evidence="6">TonB-dependent receptor-like beta-barrel domain-containing protein</fullName>
    </recommendedName>
</protein>
<dbReference type="EMBL" id="ACLA01000032">
    <property type="protein sequence ID" value="EEQ47836.1"/>
    <property type="molecule type" value="Genomic_DNA"/>
</dbReference>
<evidence type="ECO:0008006" key="6">
    <source>
        <dbReference type="Google" id="ProtNLM"/>
    </source>
</evidence>
<dbReference type="GeneID" id="32478238"/>
<dbReference type="OrthoDB" id="9763670at2"/>
<organism evidence="4 5">
    <name type="scientific">Selenomonas flueggei ATCC 43531</name>
    <dbReference type="NCBI Taxonomy" id="638302"/>
    <lineage>
        <taxon>Bacteria</taxon>
        <taxon>Bacillati</taxon>
        <taxon>Bacillota</taxon>
        <taxon>Negativicutes</taxon>
        <taxon>Selenomonadales</taxon>
        <taxon>Selenomonadaceae</taxon>
        <taxon>Selenomonas</taxon>
    </lineage>
</organism>
<dbReference type="InterPro" id="IPR036942">
    <property type="entry name" value="Beta-barrel_TonB_sf"/>
</dbReference>
<evidence type="ECO:0000256" key="2">
    <source>
        <dbReference type="ARBA" id="ARBA00023136"/>
    </source>
</evidence>
<dbReference type="AlphaFoldDB" id="C4V5R9"/>
<dbReference type="GO" id="GO:0009279">
    <property type="term" value="C:cell outer membrane"/>
    <property type="evidence" value="ECO:0007669"/>
    <property type="project" value="UniProtKB-SubCell"/>
</dbReference>
<evidence type="ECO:0000256" key="3">
    <source>
        <dbReference type="ARBA" id="ARBA00023237"/>
    </source>
</evidence>